<accession>A0A0J9EAY1</accession>
<dbReference type="CDD" id="cd06307">
    <property type="entry name" value="PBP1_sugar_binding"/>
    <property type="match status" value="1"/>
</dbReference>
<name>A0A0J9EAY1_9RHOB</name>
<dbReference type="PROSITE" id="PS50932">
    <property type="entry name" value="HTH_LACI_2"/>
    <property type="match status" value="1"/>
</dbReference>
<dbReference type="Proteomes" id="UP000037178">
    <property type="component" value="Unassembled WGS sequence"/>
</dbReference>
<evidence type="ECO:0000256" key="1">
    <source>
        <dbReference type="ARBA" id="ARBA00023015"/>
    </source>
</evidence>
<evidence type="ECO:0000313" key="6">
    <source>
        <dbReference type="Proteomes" id="UP000037178"/>
    </source>
</evidence>
<comment type="caution">
    <text evidence="5">The sequence shown here is derived from an EMBL/GenBank/DDBJ whole genome shotgun (WGS) entry which is preliminary data.</text>
</comment>
<dbReference type="GO" id="GO:0000976">
    <property type="term" value="F:transcription cis-regulatory region binding"/>
    <property type="evidence" value="ECO:0007669"/>
    <property type="project" value="TreeGrafter"/>
</dbReference>
<reference evidence="5 6" key="1">
    <citation type="submission" date="2015-06" db="EMBL/GenBank/DDBJ databases">
        <title>Draft genome sequence of an Alphaproteobacteria species associated to the Mediterranean sponge Oscarella lobularis.</title>
        <authorList>
            <person name="Jourda C."/>
            <person name="Santini S."/>
            <person name="Claverie J.-M."/>
        </authorList>
    </citation>
    <scope>NUCLEOTIDE SEQUENCE [LARGE SCALE GENOMIC DNA]</scope>
    <source>
        <strain evidence="5">IGS</strain>
    </source>
</reference>
<dbReference type="PANTHER" id="PTHR30146:SF152">
    <property type="entry name" value="TRANSCRIPTIONAL REGULATORY PROTEIN"/>
    <property type="match status" value="1"/>
</dbReference>
<dbReference type="CDD" id="cd01392">
    <property type="entry name" value="HTH_LacI"/>
    <property type="match status" value="1"/>
</dbReference>
<dbReference type="InterPro" id="IPR025997">
    <property type="entry name" value="SBP_2_dom"/>
</dbReference>
<dbReference type="AlphaFoldDB" id="A0A0J9EAY1"/>
<dbReference type="Gene3D" id="3.40.50.2300">
    <property type="match status" value="2"/>
</dbReference>
<dbReference type="STRING" id="1675527.AIOL_000086"/>
<dbReference type="InterPro" id="IPR000843">
    <property type="entry name" value="HTH_LacI"/>
</dbReference>
<dbReference type="Gene3D" id="1.10.260.40">
    <property type="entry name" value="lambda repressor-like DNA-binding domains"/>
    <property type="match status" value="1"/>
</dbReference>
<dbReference type="PATRIC" id="fig|1675527.3.peg.107"/>
<proteinExistence type="predicted"/>
<dbReference type="Pfam" id="PF00356">
    <property type="entry name" value="LacI"/>
    <property type="match status" value="1"/>
</dbReference>
<feature type="domain" description="HTH lacI-type" evidence="4">
    <location>
        <begin position="5"/>
        <end position="48"/>
    </location>
</feature>
<organism evidence="5 6">
    <name type="scientific">Candidatus Rhodobacter oscarellae</name>
    <dbReference type="NCBI Taxonomy" id="1675527"/>
    <lineage>
        <taxon>Bacteria</taxon>
        <taxon>Pseudomonadati</taxon>
        <taxon>Pseudomonadota</taxon>
        <taxon>Alphaproteobacteria</taxon>
        <taxon>Rhodobacterales</taxon>
        <taxon>Rhodobacter group</taxon>
        <taxon>Rhodobacter</taxon>
    </lineage>
</organism>
<dbReference type="InterPro" id="IPR010982">
    <property type="entry name" value="Lambda_DNA-bd_dom_sf"/>
</dbReference>
<dbReference type="SUPFAM" id="SSF53822">
    <property type="entry name" value="Periplasmic binding protein-like I"/>
    <property type="match status" value="1"/>
</dbReference>
<evidence type="ECO:0000256" key="2">
    <source>
        <dbReference type="ARBA" id="ARBA00023125"/>
    </source>
</evidence>
<evidence type="ECO:0000259" key="4">
    <source>
        <dbReference type="PROSITE" id="PS50932"/>
    </source>
</evidence>
<keyword evidence="2" id="KW-0238">DNA-binding</keyword>
<dbReference type="EMBL" id="LFTY01000001">
    <property type="protein sequence ID" value="KMW59937.1"/>
    <property type="molecule type" value="Genomic_DNA"/>
</dbReference>
<keyword evidence="1" id="KW-0805">Transcription regulation</keyword>
<gene>
    <name evidence="5" type="ORF">AIOL_000086</name>
</gene>
<dbReference type="SMART" id="SM00354">
    <property type="entry name" value="HTH_LACI"/>
    <property type="match status" value="1"/>
</dbReference>
<dbReference type="PANTHER" id="PTHR30146">
    <property type="entry name" value="LACI-RELATED TRANSCRIPTIONAL REPRESSOR"/>
    <property type="match status" value="1"/>
</dbReference>
<dbReference type="InterPro" id="IPR028082">
    <property type="entry name" value="Peripla_BP_I"/>
</dbReference>
<dbReference type="PROSITE" id="PS00356">
    <property type="entry name" value="HTH_LACI_1"/>
    <property type="match status" value="1"/>
</dbReference>
<dbReference type="Pfam" id="PF13407">
    <property type="entry name" value="Peripla_BP_4"/>
    <property type="match status" value="1"/>
</dbReference>
<evidence type="ECO:0000256" key="3">
    <source>
        <dbReference type="ARBA" id="ARBA00023163"/>
    </source>
</evidence>
<keyword evidence="6" id="KW-1185">Reference proteome</keyword>
<protein>
    <submittedName>
        <fullName evidence="5">Xylose regulator from LacI family</fullName>
    </submittedName>
</protein>
<keyword evidence="3" id="KW-0804">Transcription</keyword>
<dbReference type="GO" id="GO:0003700">
    <property type="term" value="F:DNA-binding transcription factor activity"/>
    <property type="evidence" value="ECO:0007669"/>
    <property type="project" value="TreeGrafter"/>
</dbReference>
<evidence type="ECO:0000313" key="5">
    <source>
        <dbReference type="EMBL" id="KMW59937.1"/>
    </source>
</evidence>
<sequence>MSKRVGIRELAKHAGVSTATVDRVLHGRGSYSAKSEIRVKEAIEALGYGSLEPHLTEPKRKLMRFVMFVPALENFFQQSIIKNARIAAQGLRHVHVEIEFGYIDLIGGLGTLRALRGIDPSEVDGVCLFAVDAPGVRDEIDRLVEQGVAVCTIVSDVPSSTRSAFIGLDNVAAGRTAGRFVSRLARPGPGEVGIVTGCNQIRDHIERMMGFNQSLTMYRPDLRMLPPQEGFSKDASNATIVRQLIRRHPDLAAIYSIAGGSCGVIDGLRYQEKPEGLFVVVHELEPMVREALIDGAVDMVLHQDTRSMTRLAMNALVAACEGREPDPETLAINIYVAENLP</sequence>
<dbReference type="SUPFAM" id="SSF47413">
    <property type="entry name" value="lambda repressor-like DNA-binding domains"/>
    <property type="match status" value="1"/>
</dbReference>